<feature type="compositionally biased region" description="Basic and acidic residues" evidence="1">
    <location>
        <begin position="198"/>
        <end position="214"/>
    </location>
</feature>
<evidence type="ECO:0000256" key="1">
    <source>
        <dbReference type="SAM" id="MobiDB-lite"/>
    </source>
</evidence>
<accession>A0A2T0PYE6</accession>
<name>A0A2T0PYE6_9ACTN</name>
<evidence type="ECO:0000313" key="3">
    <source>
        <dbReference type="EMBL" id="PRX96532.1"/>
    </source>
</evidence>
<comment type="caution">
    <text evidence="3">The sequence shown here is derived from an EMBL/GenBank/DDBJ whole genome shotgun (WGS) entry which is preliminary data.</text>
</comment>
<dbReference type="SMART" id="SM00470">
    <property type="entry name" value="ParB"/>
    <property type="match status" value="1"/>
</dbReference>
<dbReference type="InterPro" id="IPR003115">
    <property type="entry name" value="ParB_N"/>
</dbReference>
<dbReference type="InterPro" id="IPR036086">
    <property type="entry name" value="ParB/Sulfiredoxin_sf"/>
</dbReference>
<dbReference type="RefSeq" id="WP_211303037.1">
    <property type="nucleotide sequence ID" value="NZ_PVZC01000007.1"/>
</dbReference>
<feature type="domain" description="ParB-like N-terminal" evidence="2">
    <location>
        <begin position="1"/>
        <end position="85"/>
    </location>
</feature>
<sequence>MLLDIDSLVLDGSPRLLGEDVDHTQILAETDARLPAILVHRSTMRVIDGMHRVRAAIMRGDEKISATFFDGDASEAFVRAVEANIAYGLPLSLSDRHAAAKRILDLYPQWSDRSIAAVAGLSARTIRGIRASATEEIPQLHSRVGRDGKTRPLNFADGRRRAAELIARRPEASLREIARNAGISVGTARDVRKRIDEGRDPIPEGVRKGKREPAHSTISLNRPRPRNGVDPAVLLDNLRKDPSVRYSESGRHMVRWLGSRIVQSGSWQEIADSVPSHCIPAVAQIATECATAWLSLAEELQSRAERLGTLA</sequence>
<reference evidence="3 4" key="1">
    <citation type="submission" date="2018-03" db="EMBL/GenBank/DDBJ databases">
        <title>Genomic Encyclopedia of Archaeal and Bacterial Type Strains, Phase II (KMG-II): from individual species to whole genera.</title>
        <authorList>
            <person name="Goeker M."/>
        </authorList>
    </citation>
    <scope>NUCLEOTIDE SEQUENCE [LARGE SCALE GENOMIC DNA]</scope>
    <source>
        <strain evidence="3 4">DSM 45601</strain>
    </source>
</reference>
<evidence type="ECO:0000313" key="4">
    <source>
        <dbReference type="Proteomes" id="UP000237846"/>
    </source>
</evidence>
<dbReference type="SUPFAM" id="SSF110849">
    <property type="entry name" value="ParB/Sulfiredoxin"/>
    <property type="match status" value="1"/>
</dbReference>
<dbReference type="AlphaFoldDB" id="A0A2T0PYE6"/>
<gene>
    <name evidence="3" type="ORF">CLV72_10755</name>
</gene>
<feature type="region of interest" description="Disordered" evidence="1">
    <location>
        <begin position="198"/>
        <end position="232"/>
    </location>
</feature>
<keyword evidence="4" id="KW-1185">Reference proteome</keyword>
<protein>
    <submittedName>
        <fullName evidence="3">ParB-like nuclease family protein</fullName>
    </submittedName>
</protein>
<organism evidence="3 4">
    <name type="scientific">Allonocardiopsis opalescens</name>
    <dbReference type="NCBI Taxonomy" id="1144618"/>
    <lineage>
        <taxon>Bacteria</taxon>
        <taxon>Bacillati</taxon>
        <taxon>Actinomycetota</taxon>
        <taxon>Actinomycetes</taxon>
        <taxon>Streptosporangiales</taxon>
        <taxon>Allonocardiopsis</taxon>
    </lineage>
</organism>
<proteinExistence type="predicted"/>
<evidence type="ECO:0000259" key="2">
    <source>
        <dbReference type="SMART" id="SM00470"/>
    </source>
</evidence>
<dbReference type="EMBL" id="PVZC01000007">
    <property type="protein sequence ID" value="PRX96532.1"/>
    <property type="molecule type" value="Genomic_DNA"/>
</dbReference>
<dbReference type="Proteomes" id="UP000237846">
    <property type="component" value="Unassembled WGS sequence"/>
</dbReference>